<evidence type="ECO:0000313" key="1">
    <source>
        <dbReference type="EMBL" id="REI41316.1"/>
    </source>
</evidence>
<dbReference type="EMBL" id="QUAJ01000011">
    <property type="protein sequence ID" value="REI41316.1"/>
    <property type="molecule type" value="Genomic_DNA"/>
</dbReference>
<accession>A0ABX9KHQ4</accession>
<keyword evidence="2" id="KW-1185">Reference proteome</keyword>
<comment type="caution">
    <text evidence="1">The sequence shown here is derived from an EMBL/GenBank/DDBJ whole genome shotgun (WGS) entry which is preliminary data.</text>
</comment>
<gene>
    <name evidence="1" type="ORF">DYH56_07750</name>
</gene>
<sequence>MRKKSLREKLFNSLEKRLEKLITIFNLFIFFPRKFNDFQRYDNLKLYIDSEELFLNNIDVLNGRYLRYDVILNYMGIKGIEEKNDEYLKIIENFINKKELEKKIKEKNEKQPILISNGEKILKDEVFKLSMALYKGKKRVDVKYDFRKKHEADYDFNWLKNNFNQNNIEIILEEYNNLRKKFYPQTNMLIWAPAHKYLKNIKKEISTKSYITKEVVLEFDTQNELKQFLEEVYCSGNNIFGRVQQKWDRIKDEELKIIVLWAETNLSKREKGFLIEMVELKKRIRSKISKRMKNYVFDSVIHMGGNRTEINELDEILDRYI</sequence>
<protein>
    <submittedName>
        <fullName evidence="1">Uncharacterized protein</fullName>
    </submittedName>
</protein>
<organism evidence="1 2">
    <name type="scientific">Psychrilyobacter piezotolerans</name>
    <dbReference type="NCBI Taxonomy" id="2293438"/>
    <lineage>
        <taxon>Bacteria</taxon>
        <taxon>Fusobacteriati</taxon>
        <taxon>Fusobacteriota</taxon>
        <taxon>Fusobacteriia</taxon>
        <taxon>Fusobacteriales</taxon>
        <taxon>Fusobacteriaceae</taxon>
        <taxon>Psychrilyobacter</taxon>
    </lineage>
</organism>
<evidence type="ECO:0000313" key="2">
    <source>
        <dbReference type="Proteomes" id="UP000263486"/>
    </source>
</evidence>
<reference evidence="1 2" key="1">
    <citation type="submission" date="2018-08" db="EMBL/GenBank/DDBJ databases">
        <title>Draft genome sequence of Psychrilyobacter sp. strain SD5 isolated from Black Sea water.</title>
        <authorList>
            <person name="Yadav S."/>
            <person name="Villanueva L."/>
            <person name="Damste J.S.S."/>
        </authorList>
    </citation>
    <scope>NUCLEOTIDE SEQUENCE [LARGE SCALE GENOMIC DNA]</scope>
    <source>
        <strain evidence="1 2">SD5</strain>
    </source>
</reference>
<name>A0ABX9KHQ4_9FUSO</name>
<dbReference type="RefSeq" id="WP_114642293.1">
    <property type="nucleotide sequence ID" value="NZ_JAACIO010000012.1"/>
</dbReference>
<dbReference type="Proteomes" id="UP000263486">
    <property type="component" value="Unassembled WGS sequence"/>
</dbReference>
<proteinExistence type="predicted"/>